<evidence type="ECO:0000313" key="5">
    <source>
        <dbReference type="EMBL" id="GAA4991167.1"/>
    </source>
</evidence>
<evidence type="ECO:0000256" key="3">
    <source>
        <dbReference type="ARBA" id="ARBA00023295"/>
    </source>
</evidence>
<evidence type="ECO:0000256" key="2">
    <source>
        <dbReference type="ARBA" id="ARBA00022801"/>
    </source>
</evidence>
<dbReference type="EMBL" id="BAABHS010000042">
    <property type="protein sequence ID" value="GAA4991167.1"/>
    <property type="molecule type" value="Genomic_DNA"/>
</dbReference>
<dbReference type="GO" id="GO:0016787">
    <property type="term" value="F:hydrolase activity"/>
    <property type="evidence" value="ECO:0007669"/>
    <property type="project" value="UniProtKB-KW"/>
</dbReference>
<evidence type="ECO:0000313" key="6">
    <source>
        <dbReference type="Proteomes" id="UP001500466"/>
    </source>
</evidence>
<reference evidence="6" key="1">
    <citation type="journal article" date="2019" name="Int. J. Syst. Evol. Microbiol.">
        <title>The Global Catalogue of Microorganisms (GCM) 10K type strain sequencing project: providing services to taxonomists for standard genome sequencing and annotation.</title>
        <authorList>
            <consortium name="The Broad Institute Genomics Platform"/>
            <consortium name="The Broad Institute Genome Sequencing Center for Infectious Disease"/>
            <person name="Wu L."/>
            <person name="Ma J."/>
        </authorList>
    </citation>
    <scope>NUCLEOTIDE SEQUENCE [LARGE SCALE GENOMIC DNA]</scope>
    <source>
        <strain evidence="6">JCM 17986</strain>
    </source>
</reference>
<dbReference type="SUPFAM" id="SSF75005">
    <property type="entry name" value="Arabinanase/levansucrase/invertase"/>
    <property type="match status" value="1"/>
</dbReference>
<dbReference type="RefSeq" id="WP_345680206.1">
    <property type="nucleotide sequence ID" value="NZ_BAABHS010000042.1"/>
</dbReference>
<sequence>MNVNPIVPGFYPDPSICRVGSDYYLATSSFEYFPGVPLFHSTDLILWEQVGNVLDRAGQLKLPVGPAQAGSGIWAPTLRQRDGLFLMVTTNVTEPAKGHLLVRSTDPAGDWSDPIHTDGAVGFDPDLAWEEDGTCYLTWASASRGILQAQLDPDSGRLLSEPRSLWSGTGLASPEAPHLIARNEWWYLLIAEGGTERGHAVSVARSRSITGPFEGCPANPIFSHRSTTHPVQNAGHADMIELPDGRWAMVYLGVRPRGSVPQFHVNGRETFLAGIDWISDWPVVVEDAFTVPAHPTSFVDNFTGPQLHPRWVSPGVDPATFVRRVAPDATGGVTLLAGRASEAREAERLLAVRARDAAWQAAATVPAGDAALVVRIDDAHWAAVERHGDSLSARMVVGPLDQRLGTVTGVDPDRPLAIRTVDTDDPERLRNGPDRIHLGYLRDGNFHTLADVDGRYLSTEVAGGFTGRVIGVEALGGDAVLRRFEYAAIPTVVNA</sequence>
<dbReference type="SUPFAM" id="SSF49899">
    <property type="entry name" value="Concanavalin A-like lectins/glucanases"/>
    <property type="match status" value="1"/>
</dbReference>
<dbReference type="InterPro" id="IPR013320">
    <property type="entry name" value="ConA-like_dom_sf"/>
</dbReference>
<keyword evidence="2 4" id="KW-0378">Hydrolase</keyword>
<evidence type="ECO:0000256" key="1">
    <source>
        <dbReference type="ARBA" id="ARBA00009865"/>
    </source>
</evidence>
<evidence type="ECO:0000256" key="4">
    <source>
        <dbReference type="RuleBase" id="RU361187"/>
    </source>
</evidence>
<proteinExistence type="inferred from homology"/>
<organism evidence="5 6">
    <name type="scientific">Yinghuangia aomiensis</name>
    <dbReference type="NCBI Taxonomy" id="676205"/>
    <lineage>
        <taxon>Bacteria</taxon>
        <taxon>Bacillati</taxon>
        <taxon>Actinomycetota</taxon>
        <taxon>Actinomycetes</taxon>
        <taxon>Kitasatosporales</taxon>
        <taxon>Streptomycetaceae</taxon>
        <taxon>Yinghuangia</taxon>
    </lineage>
</organism>
<dbReference type="InterPro" id="IPR006710">
    <property type="entry name" value="Glyco_hydro_43"/>
</dbReference>
<dbReference type="CDD" id="cd18617">
    <property type="entry name" value="GH43_XynB-like"/>
    <property type="match status" value="1"/>
</dbReference>
<keyword evidence="3 4" id="KW-0326">Glycosidase</keyword>
<comment type="similarity">
    <text evidence="1 4">Belongs to the glycosyl hydrolase 43 family.</text>
</comment>
<dbReference type="Gene3D" id="2.115.10.20">
    <property type="entry name" value="Glycosyl hydrolase domain, family 43"/>
    <property type="match status" value="1"/>
</dbReference>
<gene>
    <name evidence="5" type="ORF">GCM10023205_73840</name>
</gene>
<dbReference type="InterPro" id="IPR051795">
    <property type="entry name" value="Glycosyl_Hydrlase_43"/>
</dbReference>
<name>A0ABP9I8E7_9ACTN</name>
<dbReference type="Gene3D" id="2.60.120.200">
    <property type="match status" value="1"/>
</dbReference>
<dbReference type="Proteomes" id="UP001500466">
    <property type="component" value="Unassembled WGS sequence"/>
</dbReference>
<dbReference type="Pfam" id="PF04616">
    <property type="entry name" value="Glyco_hydro_43"/>
    <property type="match status" value="1"/>
</dbReference>
<protein>
    <submittedName>
        <fullName evidence="5">Glycoside hydrolase family 43 protein</fullName>
    </submittedName>
</protein>
<accession>A0ABP9I8E7</accession>
<dbReference type="PANTHER" id="PTHR42812:SF12">
    <property type="entry name" value="BETA-XYLOSIDASE-RELATED"/>
    <property type="match status" value="1"/>
</dbReference>
<comment type="caution">
    <text evidence="5">The sequence shown here is derived from an EMBL/GenBank/DDBJ whole genome shotgun (WGS) entry which is preliminary data.</text>
</comment>
<dbReference type="PANTHER" id="PTHR42812">
    <property type="entry name" value="BETA-XYLOSIDASE"/>
    <property type="match status" value="1"/>
</dbReference>
<dbReference type="InterPro" id="IPR023296">
    <property type="entry name" value="Glyco_hydro_beta-prop_sf"/>
</dbReference>
<keyword evidence="6" id="KW-1185">Reference proteome</keyword>